<gene>
    <name evidence="5" type="ORF">K1Y79_00625</name>
</gene>
<sequence>MTTTTHLPAVAVIGAGMMGATLARLLLDGGYTVTVWNRTTEKTVSLVAAGAHAAADPARAIQQAEIVVVCVHDYQATMEIFNYPGVSAALDGKLIIQLTSGSPQEAAGIESWSHQQGAQYIDGAIQAGPSQMGRPDTPILVSGAATAYERALPLLQAFGGGLSWLGEKVSLAAAMDLATLSYIYGTTLGFFHGIRVVESAGLPVDHFGELVAGIAPSFGEFLQHQGNVVHSGDYSISQSPLSISVDAVERILQQAREAGINDEFPRYAASLFRRAAAAGYNNQEVAAVVKVLRSESLQSQ</sequence>
<dbReference type="InterPro" id="IPR036291">
    <property type="entry name" value="NAD(P)-bd_dom_sf"/>
</dbReference>
<dbReference type="PANTHER" id="PTHR43580:SF2">
    <property type="entry name" value="CYTOKINE-LIKE NUCLEAR FACTOR N-PAC"/>
    <property type="match status" value="1"/>
</dbReference>
<keyword evidence="2" id="KW-1133">Transmembrane helix</keyword>
<dbReference type="Gene3D" id="3.40.50.720">
    <property type="entry name" value="NAD(P)-binding Rossmann-like Domain"/>
    <property type="match status" value="1"/>
</dbReference>
<keyword evidence="2" id="KW-0812">Transmembrane</keyword>
<dbReference type="SUPFAM" id="SSF48179">
    <property type="entry name" value="6-phosphogluconate dehydrogenase C-terminal domain-like"/>
    <property type="match status" value="1"/>
</dbReference>
<dbReference type="InterPro" id="IPR006115">
    <property type="entry name" value="6PGDH_NADP-bd"/>
</dbReference>
<dbReference type="Proteomes" id="UP000812961">
    <property type="component" value="Unassembled WGS sequence"/>
</dbReference>
<proteinExistence type="predicted"/>
<evidence type="ECO:0000313" key="6">
    <source>
        <dbReference type="Proteomes" id="UP000812961"/>
    </source>
</evidence>
<dbReference type="RefSeq" id="WP_220248059.1">
    <property type="nucleotide sequence ID" value="NZ_JAICCF010000001.1"/>
</dbReference>
<reference evidence="5 6" key="1">
    <citation type="submission" date="2021-08" db="EMBL/GenBank/DDBJ databases">
        <title>The genome sequence of Chitinophaga sp. B61.</title>
        <authorList>
            <person name="Zhang X."/>
        </authorList>
    </citation>
    <scope>NUCLEOTIDE SEQUENCE [LARGE SCALE GENOMIC DNA]</scope>
    <source>
        <strain evidence="5 6">B61</strain>
    </source>
</reference>
<evidence type="ECO:0000256" key="1">
    <source>
        <dbReference type="ARBA" id="ARBA00023002"/>
    </source>
</evidence>
<dbReference type="InterPro" id="IPR051265">
    <property type="entry name" value="HIBADH-related_NP60_sf"/>
</dbReference>
<dbReference type="InterPro" id="IPR008927">
    <property type="entry name" value="6-PGluconate_DH-like_C_sf"/>
</dbReference>
<dbReference type="InterPro" id="IPR013328">
    <property type="entry name" value="6PGD_dom2"/>
</dbReference>
<dbReference type="PANTHER" id="PTHR43580">
    <property type="entry name" value="OXIDOREDUCTASE GLYR1-RELATED"/>
    <property type="match status" value="1"/>
</dbReference>
<dbReference type="Pfam" id="PF21761">
    <property type="entry name" value="RedAm-like_C"/>
    <property type="match status" value="1"/>
</dbReference>
<comment type="caution">
    <text evidence="5">The sequence shown here is derived from an EMBL/GenBank/DDBJ whole genome shotgun (WGS) entry which is preliminary data.</text>
</comment>
<feature type="domain" description="6-phosphogluconate dehydrogenase NADP-binding" evidence="3">
    <location>
        <begin position="10"/>
        <end position="166"/>
    </location>
</feature>
<name>A0ABS7G5B0_9BACT</name>
<evidence type="ECO:0000259" key="3">
    <source>
        <dbReference type="Pfam" id="PF03446"/>
    </source>
</evidence>
<dbReference type="SUPFAM" id="SSF51735">
    <property type="entry name" value="NAD(P)-binding Rossmann-fold domains"/>
    <property type="match status" value="1"/>
</dbReference>
<dbReference type="EMBL" id="JAICCF010000001">
    <property type="protein sequence ID" value="MBW8682822.1"/>
    <property type="molecule type" value="Genomic_DNA"/>
</dbReference>
<keyword evidence="2" id="KW-0472">Membrane</keyword>
<keyword evidence="1" id="KW-0560">Oxidoreductase</keyword>
<feature type="transmembrane region" description="Helical" evidence="2">
    <location>
        <begin position="6"/>
        <end position="27"/>
    </location>
</feature>
<dbReference type="Pfam" id="PF03446">
    <property type="entry name" value="NAD_binding_2"/>
    <property type="match status" value="1"/>
</dbReference>
<dbReference type="PIRSF" id="PIRSF000103">
    <property type="entry name" value="HIBADH"/>
    <property type="match status" value="1"/>
</dbReference>
<dbReference type="InterPro" id="IPR048666">
    <property type="entry name" value="RedAm-like_C"/>
</dbReference>
<keyword evidence="6" id="KW-1185">Reference proteome</keyword>
<evidence type="ECO:0000256" key="2">
    <source>
        <dbReference type="SAM" id="Phobius"/>
    </source>
</evidence>
<evidence type="ECO:0000313" key="5">
    <source>
        <dbReference type="EMBL" id="MBW8682822.1"/>
    </source>
</evidence>
<accession>A0ABS7G5B0</accession>
<evidence type="ECO:0000259" key="4">
    <source>
        <dbReference type="Pfam" id="PF21761"/>
    </source>
</evidence>
<protein>
    <submittedName>
        <fullName evidence="5">NAD(P)-binding domain-containing protein</fullName>
    </submittedName>
</protein>
<dbReference type="InterPro" id="IPR015815">
    <property type="entry name" value="HIBADH-related"/>
</dbReference>
<dbReference type="Gene3D" id="1.10.1040.10">
    <property type="entry name" value="N-(1-d-carboxylethyl)-l-norvaline Dehydrogenase, domain 2"/>
    <property type="match status" value="1"/>
</dbReference>
<organism evidence="5 6">
    <name type="scientific">Chitinophaga rhizophila</name>
    <dbReference type="NCBI Taxonomy" id="2866212"/>
    <lineage>
        <taxon>Bacteria</taxon>
        <taxon>Pseudomonadati</taxon>
        <taxon>Bacteroidota</taxon>
        <taxon>Chitinophagia</taxon>
        <taxon>Chitinophagales</taxon>
        <taxon>Chitinophagaceae</taxon>
        <taxon>Chitinophaga</taxon>
    </lineage>
</organism>
<feature type="domain" description="NADPH-dependent reductive aminase-like C-terminal" evidence="4">
    <location>
        <begin position="171"/>
        <end position="293"/>
    </location>
</feature>